<feature type="transmembrane region" description="Helical" evidence="1">
    <location>
        <begin position="298"/>
        <end position="315"/>
    </location>
</feature>
<accession>A0A7C5KBD9</accession>
<keyword evidence="1" id="KW-0812">Transmembrane</keyword>
<dbReference type="EMBL" id="DRUY01000124">
    <property type="protein sequence ID" value="HHI65644.1"/>
    <property type="molecule type" value="Genomic_DNA"/>
</dbReference>
<dbReference type="PANTHER" id="PTHR41771:SF1">
    <property type="entry name" value="MEMBRANE PROTEIN"/>
    <property type="match status" value="1"/>
</dbReference>
<gene>
    <name evidence="2" type="ORF">ENL70_03740</name>
</gene>
<feature type="transmembrane region" description="Helical" evidence="1">
    <location>
        <begin position="191"/>
        <end position="215"/>
    </location>
</feature>
<dbReference type="InterPro" id="IPR012507">
    <property type="entry name" value="YibE_F"/>
</dbReference>
<evidence type="ECO:0000256" key="1">
    <source>
        <dbReference type="SAM" id="Phobius"/>
    </source>
</evidence>
<feature type="transmembrane region" description="Helical" evidence="1">
    <location>
        <begin position="114"/>
        <end position="131"/>
    </location>
</feature>
<feature type="transmembrane region" description="Helical" evidence="1">
    <location>
        <begin position="335"/>
        <end position="356"/>
    </location>
</feature>
<comment type="caution">
    <text evidence="2">The sequence shown here is derived from an EMBL/GenBank/DDBJ whole genome shotgun (WGS) entry which is preliminary data.</text>
</comment>
<dbReference type="PANTHER" id="PTHR41771">
    <property type="entry name" value="MEMBRANE PROTEIN-RELATED"/>
    <property type="match status" value="1"/>
</dbReference>
<name>A0A7C5KBD9_9BACT</name>
<organism evidence="2">
    <name type="scientific">Thermodesulfobium narugense</name>
    <dbReference type="NCBI Taxonomy" id="184064"/>
    <lineage>
        <taxon>Bacteria</taxon>
        <taxon>Pseudomonadati</taxon>
        <taxon>Thermodesulfobiota</taxon>
        <taxon>Thermodesulfobiia</taxon>
        <taxon>Thermodesulfobiales</taxon>
        <taxon>Thermodesulfobiaceae</taxon>
        <taxon>Thermodesulfobium</taxon>
    </lineage>
</organism>
<dbReference type="Pfam" id="PF07907">
    <property type="entry name" value="YibE_F"/>
    <property type="match status" value="1"/>
</dbReference>
<dbReference type="AlphaFoldDB" id="A0A7C5KBD9"/>
<keyword evidence="1" id="KW-0472">Membrane</keyword>
<protein>
    <submittedName>
        <fullName evidence="2">YibE/F family protein</fullName>
    </submittedName>
</protein>
<reference evidence="2" key="1">
    <citation type="journal article" date="2020" name="mSystems">
        <title>Genome- and Community-Level Interaction Insights into Carbon Utilization and Element Cycling Functions of Hydrothermarchaeota in Hydrothermal Sediment.</title>
        <authorList>
            <person name="Zhou Z."/>
            <person name="Liu Y."/>
            <person name="Xu W."/>
            <person name="Pan J."/>
            <person name="Luo Z.H."/>
            <person name="Li M."/>
        </authorList>
    </citation>
    <scope>NUCLEOTIDE SEQUENCE [LARGE SCALE GENOMIC DNA]</scope>
    <source>
        <strain evidence="2">SpSt-1019</strain>
    </source>
</reference>
<evidence type="ECO:0000313" key="2">
    <source>
        <dbReference type="EMBL" id="HHI65644.1"/>
    </source>
</evidence>
<sequence length="381" mass="43028">MKKILFILIFLSFFFSFLSFNKVLADQQSQTYEEAKIISVTKEPNKENQNIEVLKVKLRLTTGIFKDKEFITDYVHQVNSPFDLKLTPGENVIVYQQIMPNKEPSFFISDIARYNKYPWLFLAFFILIYFASGLRGIYLMLGLVGFIFFLWLWLIPALITNLNILLITILVLFAGIIIQTIIICGFSQKSLAAIIGTISGITIAAIFSCYLNNFLNVTGIISEEGLLLKDINLNINFSNLLTSAMLIGSTGAAIKLSTSIVSTAQQYKTLFPTSSWKEIFNSCFSSGRENLPETLQTLYFAYIGCYLPLILLVSIQGPTLSWFRVFSLEVVATEIARSFIAIIVLFVTLPVTSFFISKFLSSNILLNLFLKIVNKILVVIK</sequence>
<keyword evidence="1" id="KW-1133">Transmembrane helix</keyword>
<feature type="transmembrane region" description="Helical" evidence="1">
    <location>
        <begin position="164"/>
        <end position="184"/>
    </location>
</feature>
<proteinExistence type="predicted"/>
<feature type="transmembrane region" description="Helical" evidence="1">
    <location>
        <begin position="138"/>
        <end position="158"/>
    </location>
</feature>